<sequence>MAAFDPRRREALRAAALAAVAGGGAAAGFGRGEAVAATPAAATVATGANPAAAQTGAAGGGTSWEELRLWYPRPATQWVEALPLGNGRLGAMVWGGGKHERLQLNEDTLYAGGPYDPTPLGALEALPEVRRLLFARRYAEAEALANATMLGRPPKQMPYQPLGDLVLDFFEIAETNGYRRELDLDRALATSTFEARGLQHRREVFVSPVDQCLAMRLSGDTPGRISLRIGLASDQPSATVDADGDAGLLLRGRNEAAFGVDGRLRFAARLRVLPVGGTLQQRDGRIEVRDADEVVLLLTAATSFRRYDDVSGDPDAITRDQLARAAARSWQDLHDDHVAAHRTLFRRVEIDLGATPVELAQLPTDERVARFADAVDPALAALYHQFGRYLLIASSRAGSQPANLQGVWNDLLQPPWESKYTININTEMNYWPAESGALAECVEPLERMVFELAERGRETARRMYGAPGWVVHHNTDLWRATAPIDGAQWGLWPLGGAWLLQHLWDRWDYGRDVAYLRRIYPLFRGAAEFFEATLVEDPHTGAMVTAPSISPENVHPHGAALCTGPSMDAQLLRDLFGQCIEAAALLQIDADFAQRLRRLRERLPPHRIGRAGQLQEWQDDWDMDAPEMDHRHVSHLYALHPSSQINPRDTPELVAAARRSLEIRGDEATGWGIGWRLNLWARLRDGERAMKILRMLLSPSRTYPNLFDAHPPFQIDGNFGGTAGITEMLVQSWGGAVFLLPALPRDWPTGTLHGVPVRNAARLDLSWRDGVVEAAVLRSERGGDYRVDHRGRGIALALAAGESATLAWRDGALVRA</sequence>
<evidence type="ECO:0000259" key="3">
    <source>
        <dbReference type="Pfam" id="PF22124"/>
    </source>
</evidence>
<evidence type="ECO:0000259" key="2">
    <source>
        <dbReference type="Pfam" id="PF21307"/>
    </source>
</evidence>
<dbReference type="EMBL" id="JARXRO010000016">
    <property type="protein sequence ID" value="MDH5834418.1"/>
    <property type="molecule type" value="Genomic_DNA"/>
</dbReference>
<reference evidence="4 5" key="1">
    <citation type="submission" date="2023-04" db="EMBL/GenBank/DDBJ databases">
        <title>Luteimonas sp. M1R5S59.</title>
        <authorList>
            <person name="Sun J.-Q."/>
        </authorList>
    </citation>
    <scope>NUCLEOTIDE SEQUENCE [LARGE SCALE GENOMIC DNA]</scope>
    <source>
        <strain evidence="4 5">M1R5S59</strain>
    </source>
</reference>
<evidence type="ECO:0000313" key="5">
    <source>
        <dbReference type="Proteomes" id="UP001156873"/>
    </source>
</evidence>
<dbReference type="PIRSF" id="PIRSF007663">
    <property type="entry name" value="UCP007663"/>
    <property type="match status" value="1"/>
</dbReference>
<dbReference type="InterPro" id="IPR027414">
    <property type="entry name" value="GH95_N_dom"/>
</dbReference>
<dbReference type="RefSeq" id="WP_280578789.1">
    <property type="nucleotide sequence ID" value="NZ_JARXRO010000016.1"/>
</dbReference>
<dbReference type="InterPro" id="IPR006311">
    <property type="entry name" value="TAT_signal"/>
</dbReference>
<keyword evidence="4" id="KW-0378">Hydrolase</keyword>
<dbReference type="GO" id="GO:0016787">
    <property type="term" value="F:hydrolase activity"/>
    <property type="evidence" value="ECO:0007669"/>
    <property type="project" value="UniProtKB-KW"/>
</dbReference>
<dbReference type="PANTHER" id="PTHR31084:SF0">
    <property type="entry name" value="ALPHA-L-FUCOSIDASE 2"/>
    <property type="match status" value="1"/>
</dbReference>
<dbReference type="PANTHER" id="PTHR31084">
    <property type="entry name" value="ALPHA-L-FUCOSIDASE 2"/>
    <property type="match status" value="1"/>
</dbReference>
<dbReference type="InterPro" id="IPR012341">
    <property type="entry name" value="6hp_glycosidase-like_sf"/>
</dbReference>
<dbReference type="InterPro" id="IPR016518">
    <property type="entry name" value="Alpha-L-fucosidase"/>
</dbReference>
<name>A0ABT6JVA0_9GAMM</name>
<gene>
    <name evidence="4" type="ORF">QFW81_10840</name>
</gene>
<feature type="domain" description="Alpha fucosidase A-like C-terminal" evidence="2">
    <location>
        <begin position="731"/>
        <end position="791"/>
    </location>
</feature>
<dbReference type="Pfam" id="PF22124">
    <property type="entry name" value="Glyco_hydro_95_cat"/>
    <property type="match status" value="1"/>
</dbReference>
<protein>
    <submittedName>
        <fullName evidence="4">Glycoside hydrolase family 95 protein</fullName>
    </submittedName>
</protein>
<comment type="caution">
    <text evidence="4">The sequence shown here is derived from an EMBL/GenBank/DDBJ whole genome shotgun (WGS) entry which is preliminary data.</text>
</comment>
<dbReference type="InterPro" id="IPR054363">
    <property type="entry name" value="GH95_cat"/>
</dbReference>
<keyword evidence="5" id="KW-1185">Reference proteome</keyword>
<dbReference type="InterPro" id="IPR049053">
    <property type="entry name" value="AFCA-like_C"/>
</dbReference>
<dbReference type="Pfam" id="PF21307">
    <property type="entry name" value="Glyco_hydro_95_C"/>
    <property type="match status" value="1"/>
</dbReference>
<dbReference type="InterPro" id="IPR008928">
    <property type="entry name" value="6-hairpin_glycosidase_sf"/>
</dbReference>
<proteinExistence type="predicted"/>
<dbReference type="SUPFAM" id="SSF48208">
    <property type="entry name" value="Six-hairpin glycosidases"/>
    <property type="match status" value="1"/>
</dbReference>
<dbReference type="Pfam" id="PF14498">
    <property type="entry name" value="Glyco_hyd_65N_2"/>
    <property type="match status" value="1"/>
</dbReference>
<evidence type="ECO:0000259" key="1">
    <source>
        <dbReference type="Pfam" id="PF14498"/>
    </source>
</evidence>
<dbReference type="PROSITE" id="PS51318">
    <property type="entry name" value="TAT"/>
    <property type="match status" value="1"/>
</dbReference>
<dbReference type="Proteomes" id="UP001156873">
    <property type="component" value="Unassembled WGS sequence"/>
</dbReference>
<feature type="domain" description="Glycosyl hydrolase family 95 catalytic" evidence="3">
    <location>
        <begin position="329"/>
        <end position="729"/>
    </location>
</feature>
<evidence type="ECO:0000313" key="4">
    <source>
        <dbReference type="EMBL" id="MDH5834418.1"/>
    </source>
</evidence>
<dbReference type="Gene3D" id="1.50.10.10">
    <property type="match status" value="1"/>
</dbReference>
<organism evidence="4 5">
    <name type="scientific">Luteimonas kalidii</name>
    <dbReference type="NCBI Taxonomy" id="3042025"/>
    <lineage>
        <taxon>Bacteria</taxon>
        <taxon>Pseudomonadati</taxon>
        <taxon>Pseudomonadota</taxon>
        <taxon>Gammaproteobacteria</taxon>
        <taxon>Lysobacterales</taxon>
        <taxon>Lysobacteraceae</taxon>
        <taxon>Luteimonas</taxon>
    </lineage>
</organism>
<accession>A0ABT6JVA0</accession>
<feature type="domain" description="Glycosyl hydrolase family 95 N-terminal" evidence="1">
    <location>
        <begin position="69"/>
        <end position="306"/>
    </location>
</feature>